<evidence type="ECO:0000313" key="3">
    <source>
        <dbReference type="Proteomes" id="UP001207654"/>
    </source>
</evidence>
<accession>A0ABT4ANJ0</accession>
<dbReference type="SUPFAM" id="SSF50494">
    <property type="entry name" value="Trypsin-like serine proteases"/>
    <property type="match status" value="1"/>
</dbReference>
<gene>
    <name evidence="2" type="ORF">OV287_53405</name>
</gene>
<evidence type="ECO:0000256" key="1">
    <source>
        <dbReference type="SAM" id="MobiDB-lite"/>
    </source>
</evidence>
<proteinExistence type="predicted"/>
<feature type="region of interest" description="Disordered" evidence="1">
    <location>
        <begin position="137"/>
        <end position="157"/>
    </location>
</feature>
<dbReference type="RefSeq" id="WP_267541801.1">
    <property type="nucleotide sequence ID" value="NZ_JAPNKA010000001.1"/>
</dbReference>
<comment type="caution">
    <text evidence="2">The sequence shown here is derived from an EMBL/GenBank/DDBJ whole genome shotgun (WGS) entry which is preliminary data.</text>
</comment>
<sequence>MDTRNVVVTSEADLALIFLEGSVEENVPPIPLAKEEVRAGESMTVVGHGYLEDTGGLDGRRRFSRETVAGFLDPDKGRILLGSSDLHAYRGDTGGPCLREGAGSPALVGISSRGLGKEPTCTSTFVYREWLAQEMELASKADSPEPRGTPSLDAAVP</sequence>
<dbReference type="EMBL" id="JAPNKA010000001">
    <property type="protein sequence ID" value="MCY1083265.1"/>
    <property type="molecule type" value="Genomic_DNA"/>
</dbReference>
<evidence type="ECO:0000313" key="2">
    <source>
        <dbReference type="EMBL" id="MCY1083265.1"/>
    </source>
</evidence>
<dbReference type="Gene3D" id="2.40.10.10">
    <property type="entry name" value="Trypsin-like serine proteases"/>
    <property type="match status" value="1"/>
</dbReference>
<dbReference type="Proteomes" id="UP001207654">
    <property type="component" value="Unassembled WGS sequence"/>
</dbReference>
<protein>
    <submittedName>
        <fullName evidence="2">Trypsin-like peptidase domain-containing protein</fullName>
    </submittedName>
</protein>
<keyword evidence="3" id="KW-1185">Reference proteome</keyword>
<dbReference type="Pfam" id="PF13365">
    <property type="entry name" value="Trypsin_2"/>
    <property type="match status" value="1"/>
</dbReference>
<organism evidence="2 3">
    <name type="scientific">Archangium lansingense</name>
    <dbReference type="NCBI Taxonomy" id="2995310"/>
    <lineage>
        <taxon>Bacteria</taxon>
        <taxon>Pseudomonadati</taxon>
        <taxon>Myxococcota</taxon>
        <taxon>Myxococcia</taxon>
        <taxon>Myxococcales</taxon>
        <taxon>Cystobacterineae</taxon>
        <taxon>Archangiaceae</taxon>
        <taxon>Archangium</taxon>
    </lineage>
</organism>
<dbReference type="InterPro" id="IPR009003">
    <property type="entry name" value="Peptidase_S1_PA"/>
</dbReference>
<reference evidence="2 3" key="1">
    <citation type="submission" date="2022-11" db="EMBL/GenBank/DDBJ databases">
        <title>Minimal conservation of predation-associated metabolite biosynthetic gene clusters underscores biosynthetic potential of Myxococcota including descriptions for ten novel species: Archangium lansinium sp. nov., Myxococcus landrumus sp. nov., Nannocystis bai.</title>
        <authorList>
            <person name="Ahearne A."/>
            <person name="Stevens C."/>
            <person name="Phillips K."/>
        </authorList>
    </citation>
    <scope>NUCLEOTIDE SEQUENCE [LARGE SCALE GENOMIC DNA]</scope>
    <source>
        <strain evidence="2 3">MIWBW</strain>
    </source>
</reference>
<dbReference type="InterPro" id="IPR043504">
    <property type="entry name" value="Peptidase_S1_PA_chymotrypsin"/>
</dbReference>
<name>A0ABT4ANJ0_9BACT</name>